<accession>A0A9P7F222</accession>
<keyword evidence="3" id="KW-1185">Reference proteome</keyword>
<evidence type="ECO:0000313" key="2">
    <source>
        <dbReference type="EMBL" id="KAG2100656.1"/>
    </source>
</evidence>
<dbReference type="AlphaFoldDB" id="A0A9P7F222"/>
<comment type="caution">
    <text evidence="2">The sequence shown here is derived from an EMBL/GenBank/DDBJ whole genome shotgun (WGS) entry which is preliminary data.</text>
</comment>
<reference evidence="2" key="1">
    <citation type="journal article" date="2020" name="New Phytol.">
        <title>Comparative genomics reveals dynamic genome evolution in host specialist ectomycorrhizal fungi.</title>
        <authorList>
            <person name="Lofgren L.A."/>
            <person name="Nguyen N.H."/>
            <person name="Vilgalys R."/>
            <person name="Ruytinx J."/>
            <person name="Liao H.L."/>
            <person name="Branco S."/>
            <person name="Kuo A."/>
            <person name="LaButti K."/>
            <person name="Lipzen A."/>
            <person name="Andreopoulos W."/>
            <person name="Pangilinan J."/>
            <person name="Riley R."/>
            <person name="Hundley H."/>
            <person name="Na H."/>
            <person name="Barry K."/>
            <person name="Grigoriev I.V."/>
            <person name="Stajich J.E."/>
            <person name="Kennedy P.G."/>
        </authorList>
    </citation>
    <scope>NUCLEOTIDE SEQUENCE</scope>
    <source>
        <strain evidence="2">FC423</strain>
    </source>
</reference>
<dbReference type="EMBL" id="JABBWM010000053">
    <property type="protein sequence ID" value="KAG2100656.1"/>
    <property type="molecule type" value="Genomic_DNA"/>
</dbReference>
<gene>
    <name evidence="2" type="ORF">F5147DRAFT_655453</name>
</gene>
<protein>
    <submittedName>
        <fullName evidence="2">Uncharacterized protein</fullName>
    </submittedName>
</protein>
<evidence type="ECO:0000313" key="3">
    <source>
        <dbReference type="Proteomes" id="UP000823399"/>
    </source>
</evidence>
<dbReference type="GeneID" id="64696238"/>
<dbReference type="OrthoDB" id="3266683at2759"/>
<name>A0A9P7F222_9AGAM</name>
<feature type="region of interest" description="Disordered" evidence="1">
    <location>
        <begin position="252"/>
        <end position="287"/>
    </location>
</feature>
<dbReference type="RefSeq" id="XP_041289599.1">
    <property type="nucleotide sequence ID" value="XM_041433979.1"/>
</dbReference>
<sequence length="425" mass="47058">MRFKVMAPIRTQSGCGKDTDSLPPSPSKLLAVKLLVAKAKKAARRPKVKPDLGDAASIKKAAASSSRRVVNWSNPNMFALTDKLLTVISEHVTYKVAFGFNKGDAGSVNSSGKKVKEHTERIAEKVLLLDDLGNEDPTSRWKDLEISKLGKSIYQRIRYLKESYSKHYQELGQTGQDKILHEFPWYLRMQELMTKRPVIDKSALLNGSTLLDLGPLHRAPSDELDIDVAGIHDNSESPSHVKHVPNIKWSGSPDWTFDSEGNLPESDGEPITRPSSPRLPSPPSFKIPAKTSSFALSSSARSMSTSRRNPATAFQEMALIAQDTQLKVMTVSAKEKTLCENTKAKATIELERLRLQHQRDEAECHCLHEREMIQACIELACLQQALSYNHQSQVDMFGASSSGIEDDASSDPEANILKISRLVNA</sequence>
<proteinExistence type="predicted"/>
<dbReference type="Proteomes" id="UP000823399">
    <property type="component" value="Unassembled WGS sequence"/>
</dbReference>
<organism evidence="2 3">
    <name type="scientific">Suillus discolor</name>
    <dbReference type="NCBI Taxonomy" id="1912936"/>
    <lineage>
        <taxon>Eukaryota</taxon>
        <taxon>Fungi</taxon>
        <taxon>Dikarya</taxon>
        <taxon>Basidiomycota</taxon>
        <taxon>Agaricomycotina</taxon>
        <taxon>Agaricomycetes</taxon>
        <taxon>Agaricomycetidae</taxon>
        <taxon>Boletales</taxon>
        <taxon>Suillineae</taxon>
        <taxon>Suillaceae</taxon>
        <taxon>Suillus</taxon>
    </lineage>
</organism>
<evidence type="ECO:0000256" key="1">
    <source>
        <dbReference type="SAM" id="MobiDB-lite"/>
    </source>
</evidence>